<evidence type="ECO:0000313" key="4">
    <source>
        <dbReference type="Proteomes" id="UP000574390"/>
    </source>
</evidence>
<keyword evidence="1" id="KW-0175">Coiled coil</keyword>
<organism evidence="3 4">
    <name type="scientific">Perkinsus olseni</name>
    <name type="common">Perkinsus atlanticus</name>
    <dbReference type="NCBI Taxonomy" id="32597"/>
    <lineage>
        <taxon>Eukaryota</taxon>
        <taxon>Sar</taxon>
        <taxon>Alveolata</taxon>
        <taxon>Perkinsozoa</taxon>
        <taxon>Perkinsea</taxon>
        <taxon>Perkinsida</taxon>
        <taxon>Perkinsidae</taxon>
        <taxon>Perkinsus</taxon>
    </lineage>
</organism>
<accession>A0A7J6U693</accession>
<feature type="coiled-coil region" evidence="1">
    <location>
        <begin position="104"/>
        <end position="156"/>
    </location>
</feature>
<dbReference type="AlphaFoldDB" id="A0A7J6U693"/>
<reference evidence="3 4" key="1">
    <citation type="submission" date="2020-04" db="EMBL/GenBank/DDBJ databases">
        <title>Perkinsus olseni comparative genomics.</title>
        <authorList>
            <person name="Bogema D.R."/>
        </authorList>
    </citation>
    <scope>NUCLEOTIDE SEQUENCE [LARGE SCALE GENOMIC DNA]</scope>
    <source>
        <strain evidence="3">ATCC PRA-205</strain>
    </source>
</reference>
<dbReference type="EMBL" id="JABANM010002085">
    <property type="protein sequence ID" value="KAF4753169.1"/>
    <property type="molecule type" value="Genomic_DNA"/>
</dbReference>
<comment type="caution">
    <text evidence="3">The sequence shown here is derived from an EMBL/GenBank/DDBJ whole genome shotgun (WGS) entry which is preliminary data.</text>
</comment>
<gene>
    <name evidence="3" type="ORF">FOZ62_000343</name>
</gene>
<protein>
    <submittedName>
        <fullName evidence="3">Uncharacterized protein</fullName>
    </submittedName>
</protein>
<feature type="coiled-coil region" evidence="1">
    <location>
        <begin position="1"/>
        <end position="28"/>
    </location>
</feature>
<evidence type="ECO:0000256" key="2">
    <source>
        <dbReference type="SAM" id="MobiDB-lite"/>
    </source>
</evidence>
<feature type="non-terminal residue" evidence="3">
    <location>
        <position position="1"/>
    </location>
</feature>
<feature type="region of interest" description="Disordered" evidence="2">
    <location>
        <begin position="469"/>
        <end position="489"/>
    </location>
</feature>
<feature type="compositionally biased region" description="Basic residues" evidence="2">
    <location>
        <begin position="476"/>
        <end position="489"/>
    </location>
</feature>
<name>A0A7J6U693_PEROL</name>
<dbReference type="Proteomes" id="UP000574390">
    <property type="component" value="Unassembled WGS sequence"/>
</dbReference>
<evidence type="ECO:0000256" key="1">
    <source>
        <dbReference type="SAM" id="Coils"/>
    </source>
</evidence>
<evidence type="ECO:0000313" key="3">
    <source>
        <dbReference type="EMBL" id="KAF4753169.1"/>
    </source>
</evidence>
<proteinExistence type="predicted"/>
<sequence>FHQSQQDLLHAQRTIRELNEKIEAQRVNYMKEVTSLRGRQRTLDDDVVQALGGGDEEKIVSEAEDDDGTMFFDLTGGMAEREKETIRIVVRDRLEHILSKLPRRKEDQKRIASLEADITAARREAADARTALEEAQAELEQARERAREKGDRVQSAACQTCMSASHMMLLRGETEAGCTRTGCATAGSEPDEVKTLRQRVAELEDALGGDGLGASMGVVKRGERFGQLGRRESTLMEQSGTAMLRLVERFADEYGCTCDGWKQWLQVSCPAREGCPVTRAVFRRLYRDAFERVERLEDLKLDIDHVIGEEAMEVLRQQRLVYRGTPAEIARIIEGRRGEQPVSEVDAVLGTTDHGNYSWPPKELKSVAKGQKSADGWQPCDDGLMFKRFVEGQRLLRQIAQRQEVLTYSAAVFETPAEVLAPDEDPHLKHLRGSLDFQLRQLGDSAFGGFAEGGGGRKRTKKDVEKSLELTSLEKQHKHKRSRERARRGRQVLEAALGLTGYDDDSAQEDNIGVGAE</sequence>